<protein>
    <submittedName>
        <fullName evidence="2">Uncharacterized protein</fullName>
    </submittedName>
</protein>
<name>A0A6S7L173_PARCT</name>
<sequence>MVDGEVMERLWSYLRLFRKMTKEMTTSHREDILSDALYFYAKKQRSKIVMLLNAQMQRCTELLSHSTSEIEELRENSPVLITEEMINQWKEQESDLLRKSKPDHVDLGAHGWILPYFSVLRQYYSARNQLADGTGDQQSSHLEVLMSSLNSRLIKMEEEHDIKTRWSQTDQQYISSLTAQECVNAKQTLDMLLVSGRRRWFLLSLKKKYAEGQRQAKRLANSITKESSNLRRLMKRYNSSVEILRQNGRQMFVDLTWEKASDVTSSIYTINFPNQDEILLSVKRTAVDIVNLINRLLEEGSYLRHEMESCIKTFYDACLEIENKSSGFVGMGDDTEESNELKGLNSLKKNELHEEQINLFVSSNLFKQFIKIPDEVVEYLQQHSELSEENENGDEVYDEEEENEENEDV</sequence>
<dbReference type="PANTHER" id="PTHR33096">
    <property type="entry name" value="CXC2 DOMAIN-CONTAINING PROTEIN"/>
    <property type="match status" value="1"/>
</dbReference>
<dbReference type="Proteomes" id="UP001152795">
    <property type="component" value="Unassembled WGS sequence"/>
</dbReference>
<feature type="compositionally biased region" description="Acidic residues" evidence="1">
    <location>
        <begin position="387"/>
        <end position="409"/>
    </location>
</feature>
<feature type="region of interest" description="Disordered" evidence="1">
    <location>
        <begin position="381"/>
        <end position="409"/>
    </location>
</feature>
<accession>A0A6S7L173</accession>
<organism evidence="2 3">
    <name type="scientific">Paramuricea clavata</name>
    <name type="common">Red gorgonian</name>
    <name type="synonym">Violescent sea-whip</name>
    <dbReference type="NCBI Taxonomy" id="317549"/>
    <lineage>
        <taxon>Eukaryota</taxon>
        <taxon>Metazoa</taxon>
        <taxon>Cnidaria</taxon>
        <taxon>Anthozoa</taxon>
        <taxon>Octocorallia</taxon>
        <taxon>Malacalcyonacea</taxon>
        <taxon>Plexauridae</taxon>
        <taxon>Paramuricea</taxon>
    </lineage>
</organism>
<keyword evidence="3" id="KW-1185">Reference proteome</keyword>
<dbReference type="OrthoDB" id="5975242at2759"/>
<evidence type="ECO:0000313" key="3">
    <source>
        <dbReference type="Proteomes" id="UP001152795"/>
    </source>
</evidence>
<dbReference type="PANTHER" id="PTHR33096:SF1">
    <property type="entry name" value="CXC1-LIKE CYSTEINE CLUSTER ASSOCIATED WITH KDZ TRANSPOSASES DOMAIN-CONTAINING PROTEIN"/>
    <property type="match status" value="1"/>
</dbReference>
<evidence type="ECO:0000256" key="1">
    <source>
        <dbReference type="SAM" id="MobiDB-lite"/>
    </source>
</evidence>
<dbReference type="EMBL" id="CACRXK020019250">
    <property type="protein sequence ID" value="CAB4033443.1"/>
    <property type="molecule type" value="Genomic_DNA"/>
</dbReference>
<dbReference type="AlphaFoldDB" id="A0A6S7L173"/>
<comment type="caution">
    <text evidence="2">The sequence shown here is derived from an EMBL/GenBank/DDBJ whole genome shotgun (WGS) entry which is preliminary data.</text>
</comment>
<evidence type="ECO:0000313" key="2">
    <source>
        <dbReference type="EMBL" id="CAB4033443.1"/>
    </source>
</evidence>
<gene>
    <name evidence="2" type="ORF">PACLA_8A030743</name>
</gene>
<proteinExistence type="predicted"/>
<reference evidence="2" key="1">
    <citation type="submission" date="2020-04" db="EMBL/GenBank/DDBJ databases">
        <authorList>
            <person name="Alioto T."/>
            <person name="Alioto T."/>
            <person name="Gomez Garrido J."/>
        </authorList>
    </citation>
    <scope>NUCLEOTIDE SEQUENCE</scope>
    <source>
        <strain evidence="2">A484AB</strain>
    </source>
</reference>